<keyword evidence="2" id="KW-0560">Oxidoreductase</keyword>
<feature type="region of interest" description="Disordered" evidence="1">
    <location>
        <begin position="96"/>
        <end position="131"/>
    </location>
</feature>
<keyword evidence="2" id="KW-0503">Monooxygenase</keyword>
<dbReference type="GO" id="GO:0004511">
    <property type="term" value="F:tyrosine 3-monooxygenase activity"/>
    <property type="evidence" value="ECO:0007669"/>
    <property type="project" value="UniProtKB-EC"/>
</dbReference>
<reference evidence="2" key="1">
    <citation type="submission" date="2016-04" db="EMBL/GenBank/DDBJ databases">
        <authorList>
            <person name="Calderon-Fernandez G.M.Sr."/>
        </authorList>
    </citation>
    <scope>NUCLEOTIDE SEQUENCE</scope>
    <source>
        <strain evidence="2">Int1</strain>
        <tissue evidence="2">Integument</tissue>
    </source>
</reference>
<dbReference type="AlphaFoldDB" id="A0A170UIK1"/>
<evidence type="ECO:0000256" key="1">
    <source>
        <dbReference type="SAM" id="MobiDB-lite"/>
    </source>
</evidence>
<name>A0A170UIK1_TRIIF</name>
<feature type="compositionally biased region" description="Basic and acidic residues" evidence="1">
    <location>
        <begin position="113"/>
        <end position="131"/>
    </location>
</feature>
<sequence length="131" mass="14764">GNKLTKFLFNCYLIQLPGGARSVGNLEYLLNFFNSINKSAKMMAVAAAQKNREMFAIKKSYSIENGYPARRRSLVDDARFESVVVKQNKQSVLEEARIKHNDNAEAPSIQANLKEDFKKSTATHDPKIPVE</sequence>
<reference evidence="2" key="2">
    <citation type="journal article" date="2017" name="J. Med. Entomol.">
        <title>Transcriptome Analysis of the Triatoma infestans (Hemiptera: Reduviidae) Integument.</title>
        <authorList>
            <person name="Calderon-Fernandez G.M."/>
            <person name="Moriconi D.E."/>
            <person name="Dulbecco A.B."/>
            <person name="Juarez M.P."/>
        </authorList>
    </citation>
    <scope>NUCLEOTIDE SEQUENCE</scope>
    <source>
        <strain evidence="2">Int1</strain>
        <tissue evidence="2">Integument</tissue>
    </source>
</reference>
<accession>A0A170UIK1</accession>
<feature type="non-terminal residue" evidence="2">
    <location>
        <position position="131"/>
    </location>
</feature>
<proteinExistence type="predicted"/>
<dbReference type="EC" id="1.14.16.2" evidence="2"/>
<organism evidence="2">
    <name type="scientific">Triatoma infestans</name>
    <name type="common">Assassin bug</name>
    <dbReference type="NCBI Taxonomy" id="30076"/>
    <lineage>
        <taxon>Eukaryota</taxon>
        <taxon>Metazoa</taxon>
        <taxon>Ecdysozoa</taxon>
        <taxon>Arthropoda</taxon>
        <taxon>Hexapoda</taxon>
        <taxon>Insecta</taxon>
        <taxon>Pterygota</taxon>
        <taxon>Neoptera</taxon>
        <taxon>Paraneoptera</taxon>
        <taxon>Hemiptera</taxon>
        <taxon>Heteroptera</taxon>
        <taxon>Panheteroptera</taxon>
        <taxon>Cimicomorpha</taxon>
        <taxon>Reduviidae</taxon>
        <taxon>Triatominae</taxon>
        <taxon>Triatoma</taxon>
    </lineage>
</organism>
<protein>
    <submittedName>
        <fullName evidence="2">Tyrosine 3-monooxygenase</fullName>
        <ecNumber evidence="2">1.14.16.2</ecNumber>
    </submittedName>
</protein>
<evidence type="ECO:0000313" key="2">
    <source>
        <dbReference type="EMBL" id="JAR95896.1"/>
    </source>
</evidence>
<dbReference type="EMBL" id="GEMB01007534">
    <property type="protein sequence ID" value="JAR95896.1"/>
    <property type="molecule type" value="Transcribed_RNA"/>
</dbReference>
<feature type="non-terminal residue" evidence="2">
    <location>
        <position position="1"/>
    </location>
</feature>